<dbReference type="EMBL" id="BGPR01001413">
    <property type="protein sequence ID" value="GBM53331.1"/>
    <property type="molecule type" value="Genomic_DNA"/>
</dbReference>
<organism evidence="1 2">
    <name type="scientific">Araneus ventricosus</name>
    <name type="common">Orbweaver spider</name>
    <name type="synonym">Epeira ventricosa</name>
    <dbReference type="NCBI Taxonomy" id="182803"/>
    <lineage>
        <taxon>Eukaryota</taxon>
        <taxon>Metazoa</taxon>
        <taxon>Ecdysozoa</taxon>
        <taxon>Arthropoda</taxon>
        <taxon>Chelicerata</taxon>
        <taxon>Arachnida</taxon>
        <taxon>Araneae</taxon>
        <taxon>Araneomorphae</taxon>
        <taxon>Entelegynae</taxon>
        <taxon>Araneoidea</taxon>
        <taxon>Araneidae</taxon>
        <taxon>Araneus</taxon>
    </lineage>
</organism>
<proteinExistence type="predicted"/>
<sequence>MTIRRQVVKFAILGIQCASCRRQFGSTSHRKVANSSAPDEDEELRRMRVRRLPSSLTELKFARKNASPSLWLRTFPTPDSQRRATHFKDAFVRLRAGRRKVWGRGARSSEYGPLALRLSSKVHDWMTCPNECRERGDLCSLLGKVNAI</sequence>
<accession>A0A4Y2GJ00</accession>
<name>A0A4Y2GJ00_ARAVE</name>
<gene>
    <name evidence="1" type="ORF">AVEN_259315_1</name>
</gene>
<keyword evidence="2" id="KW-1185">Reference proteome</keyword>
<dbReference type="AlphaFoldDB" id="A0A4Y2GJ00"/>
<protein>
    <submittedName>
        <fullName evidence="1">Uncharacterized protein</fullName>
    </submittedName>
</protein>
<dbReference type="Proteomes" id="UP000499080">
    <property type="component" value="Unassembled WGS sequence"/>
</dbReference>
<reference evidence="1 2" key="1">
    <citation type="journal article" date="2019" name="Sci. Rep.">
        <title>Orb-weaving spider Araneus ventricosus genome elucidates the spidroin gene catalogue.</title>
        <authorList>
            <person name="Kono N."/>
            <person name="Nakamura H."/>
            <person name="Ohtoshi R."/>
            <person name="Moran D.A.P."/>
            <person name="Shinohara A."/>
            <person name="Yoshida Y."/>
            <person name="Fujiwara M."/>
            <person name="Mori M."/>
            <person name="Tomita M."/>
            <person name="Arakawa K."/>
        </authorList>
    </citation>
    <scope>NUCLEOTIDE SEQUENCE [LARGE SCALE GENOMIC DNA]</scope>
</reference>
<evidence type="ECO:0000313" key="1">
    <source>
        <dbReference type="EMBL" id="GBM53331.1"/>
    </source>
</evidence>
<evidence type="ECO:0000313" key="2">
    <source>
        <dbReference type="Proteomes" id="UP000499080"/>
    </source>
</evidence>
<comment type="caution">
    <text evidence="1">The sequence shown here is derived from an EMBL/GenBank/DDBJ whole genome shotgun (WGS) entry which is preliminary data.</text>
</comment>